<proteinExistence type="predicted"/>
<dbReference type="EMBL" id="JAOYFB010000036">
    <property type="protein sequence ID" value="KAK4021278.1"/>
    <property type="molecule type" value="Genomic_DNA"/>
</dbReference>
<name>A0ABR0A897_9CRUS</name>
<accession>A0ABR0A897</accession>
<gene>
    <name evidence="1" type="ORF">OUZ56_003197</name>
</gene>
<organism evidence="1 2">
    <name type="scientific">Daphnia magna</name>
    <dbReference type="NCBI Taxonomy" id="35525"/>
    <lineage>
        <taxon>Eukaryota</taxon>
        <taxon>Metazoa</taxon>
        <taxon>Ecdysozoa</taxon>
        <taxon>Arthropoda</taxon>
        <taxon>Crustacea</taxon>
        <taxon>Branchiopoda</taxon>
        <taxon>Diplostraca</taxon>
        <taxon>Cladocera</taxon>
        <taxon>Anomopoda</taxon>
        <taxon>Daphniidae</taxon>
        <taxon>Daphnia</taxon>
    </lineage>
</organism>
<keyword evidence="2" id="KW-1185">Reference proteome</keyword>
<evidence type="ECO:0000313" key="1">
    <source>
        <dbReference type="EMBL" id="KAK4021278.1"/>
    </source>
</evidence>
<sequence length="200" mass="22928">MLKRGGPHEVGTDVDELSFLESNRKRKQMAIARWKREESSQAGAPPSGVPKKESLCYLCSRLEDAIISKNSWYHSVIEYNCISSLHLEFAQLREKGEHAKKEWKIIREGKPALSKAPSYGPVAQTCIHIEYWLFDPPSGRAQHIIRDGDIEVKTHEFDKKYKLVVDTTVYHSHIEYKCKNSWYHSVLTLNTINGASPSWS</sequence>
<dbReference type="Proteomes" id="UP001234178">
    <property type="component" value="Unassembled WGS sequence"/>
</dbReference>
<protein>
    <submittedName>
        <fullName evidence="1">Uncharacterized protein</fullName>
    </submittedName>
</protein>
<evidence type="ECO:0000313" key="2">
    <source>
        <dbReference type="Proteomes" id="UP001234178"/>
    </source>
</evidence>
<comment type="caution">
    <text evidence="1">The sequence shown here is derived from an EMBL/GenBank/DDBJ whole genome shotgun (WGS) entry which is preliminary data.</text>
</comment>
<reference evidence="1 2" key="1">
    <citation type="journal article" date="2023" name="Nucleic Acids Res.">
        <title>The hologenome of Daphnia magna reveals possible DNA methylation and microbiome-mediated evolution of the host genome.</title>
        <authorList>
            <person name="Chaturvedi A."/>
            <person name="Li X."/>
            <person name="Dhandapani V."/>
            <person name="Marshall H."/>
            <person name="Kissane S."/>
            <person name="Cuenca-Cambronero M."/>
            <person name="Asole G."/>
            <person name="Calvet F."/>
            <person name="Ruiz-Romero M."/>
            <person name="Marangio P."/>
            <person name="Guigo R."/>
            <person name="Rago D."/>
            <person name="Mirbahai L."/>
            <person name="Eastwood N."/>
            <person name="Colbourne J.K."/>
            <person name="Zhou J."/>
            <person name="Mallon E."/>
            <person name="Orsini L."/>
        </authorList>
    </citation>
    <scope>NUCLEOTIDE SEQUENCE [LARGE SCALE GENOMIC DNA]</scope>
    <source>
        <strain evidence="1">LRV0_1</strain>
    </source>
</reference>